<sequence>MRKATRAASRTSTGCAAVVRCAIYTRKSSEEGLEQDFNSLDAQREACEAYVASQKAEGWIALPRMYDDGGFSGGTMERPALHQLLTDIGAGSIDTVVVYKVDRLTRSLSDFARIVDVFDGAGVSFVSVTQSFNTTTSMGRLTLNMLLSFAQFEREVTGERIRDKIAASRARGMWMGGRPPLGYEVRDRKLEIVEEEATTVRHIFGRYAETGSVLELRAELASAGITAKRHVSATGNVTGGGSLGRGALYRLLQSRLYRGEVSHKGAVYPGQHEAIVDEPLWDRVQAVLAGNRVERAVHADAAVPSLLAGLVQDGDGIALTPTHANKNGRRYRYYVSRDLIAGRKSVGDPSGHRRSAARRIPARDLEGIVETRIMALLEDAPAVDAIIAPRARDVEERRRLVAQAGDIARHWPTLSPAEKITNLRQLVQVITVTPDAVRITIHAGAIPALASGQARPEDDDGEILTLQVAATLKRVGMEMRHLVHAPDGPHNRKPDRSLLRLLARAQRFRDLVLKGDGASLTALAEASGVTGSYFSRVVRLGFLAPDITAAILDGRQPVELTAKRLSLTAELPNDWPGQRRDLGFR</sequence>
<comment type="caution">
    <text evidence="3">The sequence shown here is derived from an EMBL/GenBank/DDBJ whole genome shotgun (WGS) entry which is preliminary data.</text>
</comment>
<dbReference type="PANTHER" id="PTHR30461:SF23">
    <property type="entry name" value="DNA RECOMBINASE-RELATED"/>
    <property type="match status" value="1"/>
</dbReference>
<evidence type="ECO:0000259" key="2">
    <source>
        <dbReference type="PROSITE" id="PS51737"/>
    </source>
</evidence>
<accession>A0ABV7UNN7</accession>
<gene>
    <name evidence="3" type="ORF">ACFONL_22685</name>
</gene>
<dbReference type="InterPro" id="IPR036162">
    <property type="entry name" value="Resolvase-like_N_sf"/>
</dbReference>
<dbReference type="Gene3D" id="3.40.50.1390">
    <property type="entry name" value="Resolvase, N-terminal catalytic domain"/>
    <property type="match status" value="1"/>
</dbReference>
<dbReference type="PANTHER" id="PTHR30461">
    <property type="entry name" value="DNA-INVERTASE FROM LAMBDOID PROPHAGE"/>
    <property type="match status" value="1"/>
</dbReference>
<dbReference type="RefSeq" id="WP_191321384.1">
    <property type="nucleotide sequence ID" value="NZ_BNCG01000072.1"/>
</dbReference>
<dbReference type="SUPFAM" id="SSF53041">
    <property type="entry name" value="Resolvase-like"/>
    <property type="match status" value="1"/>
</dbReference>
<name>A0ABV7UNN7_9HYPH</name>
<dbReference type="CDD" id="cd03768">
    <property type="entry name" value="SR_ResInv"/>
    <property type="match status" value="1"/>
</dbReference>
<dbReference type="Pfam" id="PF00239">
    <property type="entry name" value="Resolvase"/>
    <property type="match status" value="1"/>
</dbReference>
<proteinExistence type="predicted"/>
<dbReference type="InterPro" id="IPR050639">
    <property type="entry name" value="SSR_resolvase"/>
</dbReference>
<dbReference type="Gene3D" id="3.90.1750.20">
    <property type="entry name" value="Putative Large Serine Recombinase, Chain B, Domain 2"/>
    <property type="match status" value="1"/>
</dbReference>
<evidence type="ECO:0000259" key="1">
    <source>
        <dbReference type="PROSITE" id="PS51736"/>
    </source>
</evidence>
<dbReference type="PROSITE" id="PS51736">
    <property type="entry name" value="RECOMBINASES_3"/>
    <property type="match status" value="1"/>
</dbReference>
<dbReference type="EMBL" id="JBHRYC010000119">
    <property type="protein sequence ID" value="MFC3640148.1"/>
    <property type="molecule type" value="Genomic_DNA"/>
</dbReference>
<organism evidence="3 4">
    <name type="scientific">Camelimonas fluminis</name>
    <dbReference type="NCBI Taxonomy" id="1576911"/>
    <lineage>
        <taxon>Bacteria</taxon>
        <taxon>Pseudomonadati</taxon>
        <taxon>Pseudomonadota</taxon>
        <taxon>Alphaproteobacteria</taxon>
        <taxon>Hyphomicrobiales</taxon>
        <taxon>Chelatococcaceae</taxon>
        <taxon>Camelimonas</taxon>
    </lineage>
</organism>
<dbReference type="SMART" id="SM00857">
    <property type="entry name" value="Resolvase"/>
    <property type="match status" value="1"/>
</dbReference>
<protein>
    <submittedName>
        <fullName evidence="3">Recombinase family protein</fullName>
    </submittedName>
</protein>
<dbReference type="PROSITE" id="PS51737">
    <property type="entry name" value="RECOMBINASE_DNA_BIND"/>
    <property type="match status" value="1"/>
</dbReference>
<feature type="domain" description="Resolvase/invertase-type recombinase catalytic" evidence="1">
    <location>
        <begin position="20"/>
        <end position="172"/>
    </location>
</feature>
<dbReference type="InterPro" id="IPR011109">
    <property type="entry name" value="DNA_bind_recombinase_dom"/>
</dbReference>
<dbReference type="InterPro" id="IPR038109">
    <property type="entry name" value="DNA_bind_recomb_sf"/>
</dbReference>
<evidence type="ECO:0000313" key="3">
    <source>
        <dbReference type="EMBL" id="MFC3640148.1"/>
    </source>
</evidence>
<feature type="domain" description="Recombinase" evidence="2">
    <location>
        <begin position="180"/>
        <end position="294"/>
    </location>
</feature>
<dbReference type="Proteomes" id="UP001595704">
    <property type="component" value="Unassembled WGS sequence"/>
</dbReference>
<keyword evidence="4" id="KW-1185">Reference proteome</keyword>
<reference evidence="4" key="1">
    <citation type="journal article" date="2019" name="Int. J. Syst. Evol. Microbiol.">
        <title>The Global Catalogue of Microorganisms (GCM) 10K type strain sequencing project: providing services to taxonomists for standard genome sequencing and annotation.</title>
        <authorList>
            <consortium name="The Broad Institute Genomics Platform"/>
            <consortium name="The Broad Institute Genome Sequencing Center for Infectious Disease"/>
            <person name="Wu L."/>
            <person name="Ma J."/>
        </authorList>
    </citation>
    <scope>NUCLEOTIDE SEQUENCE [LARGE SCALE GENOMIC DNA]</scope>
    <source>
        <strain evidence="4">KCTC 42282</strain>
    </source>
</reference>
<dbReference type="Pfam" id="PF07508">
    <property type="entry name" value="Recombinase"/>
    <property type="match status" value="1"/>
</dbReference>
<evidence type="ECO:0000313" key="4">
    <source>
        <dbReference type="Proteomes" id="UP001595704"/>
    </source>
</evidence>
<dbReference type="InterPro" id="IPR006119">
    <property type="entry name" value="Resolv_N"/>
</dbReference>